<dbReference type="SMART" id="SM00295">
    <property type="entry name" value="B41"/>
    <property type="match status" value="1"/>
</dbReference>
<dbReference type="SUPFAM" id="SSF54236">
    <property type="entry name" value="Ubiquitin-like"/>
    <property type="match status" value="1"/>
</dbReference>
<sequence>MVLCNPGTARPRDSAAPRDPRGGAGRAGQSGARAASSPRSPPPAVPPQSCSSSGSTPVPRTGSEPSPQELGRQRLVLREACTQPSGANPGDSKMTSEHRDVLVLLPAQKQLRLAVGVRATARELFQQVCSVLGLREARFFGLSVVRDNEHVFMDLELRLSKYFSEDWERGPRQGGWRPRAPFVTSLRVQYYVENGRVMSDQVARHLYYCSLKERVLRSQCAHREEAYFLLAALALQADLGSHRKPPHVGQYFEPQAYFPQWVIAKRGVDYILRHVPTVHREQQELSPQAAVLRFIRDACQLEDVPVHFFRLYKDKKREHPTFLLGLTLKGMHIYQEVSHAPQLLHDLPWPCIRKLAFLGKKLQIQPAGLPPSRKLVFYTGSPWRSRHLLRLLRSSHQFYLSVKPRLQRLQRLQLLDEAEEKKRYQEAYISDPLDLDPELGSRHRRDTGPHHHHRLSLSSADSHGSAHTLGTEADSQPAESGEVSVDEPVAAEGLCRKMPSISFRDSGGRKASCSGPFTVVQVPLARTRGQSAEVLHKVREAEPSGREALHSRSLDHTHQLQPAPHPAPASHTCAFSCALAGLLVPQEARAALCGKRSMNCLSLDLLREGASLQEFVV</sequence>
<dbReference type="Proteomes" id="UP000662637">
    <property type="component" value="Unassembled WGS sequence"/>
</dbReference>
<dbReference type="InterPro" id="IPR035963">
    <property type="entry name" value="FERM_2"/>
</dbReference>
<dbReference type="Gene3D" id="3.10.20.90">
    <property type="entry name" value="Phosphatidylinositol 3-kinase Catalytic Subunit, Chain A, domain 1"/>
    <property type="match status" value="1"/>
</dbReference>
<dbReference type="Pfam" id="PF09379">
    <property type="entry name" value="FERM_N"/>
    <property type="match status" value="1"/>
</dbReference>
<evidence type="ECO:0000259" key="2">
    <source>
        <dbReference type="PROSITE" id="PS50057"/>
    </source>
</evidence>
<dbReference type="PANTHER" id="PTHR13429:SF7">
    <property type="entry name" value="FERM DOMAIN-CONTAINING PROTEIN 1"/>
    <property type="match status" value="1"/>
</dbReference>
<dbReference type="Pfam" id="PF09380">
    <property type="entry name" value="FERM_C"/>
    <property type="match status" value="1"/>
</dbReference>
<dbReference type="GO" id="GO:0098592">
    <property type="term" value="C:cytoplasmic side of apical plasma membrane"/>
    <property type="evidence" value="ECO:0007669"/>
    <property type="project" value="TreeGrafter"/>
</dbReference>
<evidence type="ECO:0000256" key="1">
    <source>
        <dbReference type="SAM" id="MobiDB-lite"/>
    </source>
</evidence>
<reference evidence="3" key="1">
    <citation type="submission" date="2020-08" db="EMBL/GenBank/DDBJ databases">
        <authorList>
            <person name="Shumante A."/>
            <person name="Zimin A.V."/>
            <person name="Puiu D."/>
            <person name="Salzberg S.L."/>
        </authorList>
    </citation>
    <scope>NUCLEOTIDE SEQUENCE</scope>
    <source>
        <strain evidence="3">WC2-LM</strain>
        <tissue evidence="3">Liver</tissue>
    </source>
</reference>
<dbReference type="SMART" id="SM01196">
    <property type="entry name" value="FERM_C"/>
    <property type="match status" value="1"/>
</dbReference>
<dbReference type="PANTHER" id="PTHR13429">
    <property type="entry name" value="FERM DOMAIN (PROTEIN4.1-EZRIN-RADIXIN-MOESIN) FAMILY"/>
    <property type="match status" value="1"/>
</dbReference>
<feature type="region of interest" description="Disordered" evidence="1">
    <location>
        <begin position="1"/>
        <end position="69"/>
    </location>
</feature>
<feature type="compositionally biased region" description="Basic residues" evidence="1">
    <location>
        <begin position="442"/>
        <end position="455"/>
    </location>
</feature>
<dbReference type="InterPro" id="IPR011993">
    <property type="entry name" value="PH-like_dom_sf"/>
</dbReference>
<protein>
    <recommendedName>
        <fullName evidence="2">FERM domain-containing protein</fullName>
    </recommendedName>
</protein>
<name>A0A834V119_MARMO</name>
<comment type="caution">
    <text evidence="3">The sequence shown here is derived from an EMBL/GenBank/DDBJ whole genome shotgun (WGS) entry which is preliminary data.</text>
</comment>
<dbReference type="CDD" id="cd14473">
    <property type="entry name" value="FERM_B-lobe"/>
    <property type="match status" value="1"/>
</dbReference>
<evidence type="ECO:0000313" key="3">
    <source>
        <dbReference type="EMBL" id="KAF7477584.1"/>
    </source>
</evidence>
<dbReference type="EMBL" id="WJEC01001886">
    <property type="protein sequence ID" value="KAF7477584.1"/>
    <property type="molecule type" value="Genomic_DNA"/>
</dbReference>
<dbReference type="GO" id="GO:0035332">
    <property type="term" value="P:positive regulation of hippo signaling"/>
    <property type="evidence" value="ECO:0007669"/>
    <property type="project" value="TreeGrafter"/>
</dbReference>
<dbReference type="InterPro" id="IPR018980">
    <property type="entry name" value="FERM_PH-like_C"/>
</dbReference>
<feature type="compositionally biased region" description="Polar residues" evidence="1">
    <location>
        <begin position="54"/>
        <end position="66"/>
    </location>
</feature>
<organism evidence="3 4">
    <name type="scientific">Marmota monax</name>
    <name type="common">Woodchuck</name>
    <dbReference type="NCBI Taxonomy" id="9995"/>
    <lineage>
        <taxon>Eukaryota</taxon>
        <taxon>Metazoa</taxon>
        <taxon>Chordata</taxon>
        <taxon>Craniata</taxon>
        <taxon>Vertebrata</taxon>
        <taxon>Euteleostomi</taxon>
        <taxon>Mammalia</taxon>
        <taxon>Eutheria</taxon>
        <taxon>Euarchontoglires</taxon>
        <taxon>Glires</taxon>
        <taxon>Rodentia</taxon>
        <taxon>Sciuromorpha</taxon>
        <taxon>Sciuridae</taxon>
        <taxon>Xerinae</taxon>
        <taxon>Marmotini</taxon>
        <taxon>Marmota</taxon>
    </lineage>
</organism>
<feature type="compositionally biased region" description="Low complexity" evidence="1">
    <location>
        <begin position="29"/>
        <end position="38"/>
    </location>
</feature>
<dbReference type="Pfam" id="PF00373">
    <property type="entry name" value="FERM_M"/>
    <property type="match status" value="1"/>
</dbReference>
<dbReference type="InterPro" id="IPR019749">
    <property type="entry name" value="Band_41_domain"/>
</dbReference>
<dbReference type="Gene3D" id="1.20.80.10">
    <property type="match status" value="1"/>
</dbReference>
<dbReference type="InterPro" id="IPR000299">
    <property type="entry name" value="FERM_domain"/>
</dbReference>
<evidence type="ECO:0000313" key="4">
    <source>
        <dbReference type="Proteomes" id="UP000662637"/>
    </source>
</evidence>
<proteinExistence type="predicted"/>
<feature type="compositionally biased region" description="Basic and acidic residues" evidence="1">
    <location>
        <begin position="10"/>
        <end position="21"/>
    </location>
</feature>
<dbReference type="AlphaFoldDB" id="A0A834V119"/>
<feature type="domain" description="FERM" evidence="2">
    <location>
        <begin position="99"/>
        <end position="403"/>
    </location>
</feature>
<dbReference type="InterPro" id="IPR014352">
    <property type="entry name" value="FERM/acyl-CoA-bd_prot_sf"/>
</dbReference>
<dbReference type="InterPro" id="IPR018979">
    <property type="entry name" value="FERM_N"/>
</dbReference>
<dbReference type="SUPFAM" id="SSF50729">
    <property type="entry name" value="PH domain-like"/>
    <property type="match status" value="1"/>
</dbReference>
<dbReference type="InterPro" id="IPR047145">
    <property type="entry name" value="FRMD6-like"/>
</dbReference>
<gene>
    <name evidence="3" type="ORF">GHT09_011384</name>
</gene>
<dbReference type="PROSITE" id="PS50057">
    <property type="entry name" value="FERM_3"/>
    <property type="match status" value="1"/>
</dbReference>
<dbReference type="InterPro" id="IPR029071">
    <property type="entry name" value="Ubiquitin-like_domsf"/>
</dbReference>
<accession>A0A834V119</accession>
<feature type="region of interest" description="Disordered" evidence="1">
    <location>
        <begin position="434"/>
        <end position="485"/>
    </location>
</feature>
<dbReference type="SUPFAM" id="SSF47031">
    <property type="entry name" value="Second domain of FERM"/>
    <property type="match status" value="1"/>
</dbReference>
<dbReference type="InterPro" id="IPR019748">
    <property type="entry name" value="FERM_central"/>
</dbReference>
<dbReference type="Gene3D" id="2.30.29.30">
    <property type="entry name" value="Pleckstrin-homology domain (PH domain)/Phosphotyrosine-binding domain (PTB)"/>
    <property type="match status" value="1"/>
</dbReference>